<dbReference type="GO" id="GO:0005525">
    <property type="term" value="F:GTP binding"/>
    <property type="evidence" value="ECO:0007669"/>
    <property type="project" value="InterPro"/>
</dbReference>
<evidence type="ECO:0000313" key="2">
    <source>
        <dbReference type="EMBL" id="CAF0959975.1"/>
    </source>
</evidence>
<dbReference type="CDD" id="cd00882">
    <property type="entry name" value="Ras_like_GTPase"/>
    <property type="match status" value="1"/>
</dbReference>
<comment type="caution">
    <text evidence="2">The sequence shown here is derived from an EMBL/GenBank/DDBJ whole genome shotgun (WGS) entry which is preliminary data.</text>
</comment>
<name>A0A814DXE4_9BILA</name>
<evidence type="ECO:0000313" key="3">
    <source>
        <dbReference type="EMBL" id="CAF3832095.1"/>
    </source>
</evidence>
<evidence type="ECO:0000313" key="4">
    <source>
        <dbReference type="EMBL" id="CAF4520750.1"/>
    </source>
</evidence>
<dbReference type="Proteomes" id="UP000663855">
    <property type="component" value="Unassembled WGS sequence"/>
</dbReference>
<dbReference type="EMBL" id="CAJNOV010000027">
    <property type="protein sequence ID" value="CAF0959975.1"/>
    <property type="molecule type" value="Genomic_DNA"/>
</dbReference>
<dbReference type="SUPFAM" id="SSF52540">
    <property type="entry name" value="P-loop containing nucleoside triphosphate hydrolases"/>
    <property type="match status" value="1"/>
</dbReference>
<accession>A0A814DXE4</accession>
<dbReference type="InterPro" id="IPR006073">
    <property type="entry name" value="GTP-bd"/>
</dbReference>
<protein>
    <recommendedName>
        <fullName evidence="1">G domain-containing protein</fullName>
    </recommendedName>
</protein>
<evidence type="ECO:0000259" key="1">
    <source>
        <dbReference type="Pfam" id="PF01926"/>
    </source>
</evidence>
<sequence length="157" mass="17635">MAFLPLIPLAVDFVKTLMGGANNQAQVVQDPALVEEFRRYREQNAELMNRYTEIGKIMKEKKIDSFEALQEHDKEATAALVQLARNTEPHPMQDNNVALFGLTSTGKTTMLNSLSGSKVAETGSGKTTMEIKPYHSERFTLWDIPGRNDETSYLSMH</sequence>
<dbReference type="Gene3D" id="3.40.50.300">
    <property type="entry name" value="P-loop containing nucleotide triphosphate hydrolases"/>
    <property type="match status" value="1"/>
</dbReference>
<dbReference type="AlphaFoldDB" id="A0A814DXE4"/>
<evidence type="ECO:0000313" key="5">
    <source>
        <dbReference type="Proteomes" id="UP000663855"/>
    </source>
</evidence>
<reference evidence="2" key="1">
    <citation type="submission" date="2021-02" db="EMBL/GenBank/DDBJ databases">
        <authorList>
            <person name="Nowell W R."/>
        </authorList>
    </citation>
    <scope>NUCLEOTIDE SEQUENCE</scope>
</reference>
<proteinExistence type="predicted"/>
<dbReference type="EMBL" id="CAJOBJ010085988">
    <property type="protein sequence ID" value="CAF4520750.1"/>
    <property type="molecule type" value="Genomic_DNA"/>
</dbReference>
<organism evidence="2 5">
    <name type="scientific">Rotaria magnacalcarata</name>
    <dbReference type="NCBI Taxonomy" id="392030"/>
    <lineage>
        <taxon>Eukaryota</taxon>
        <taxon>Metazoa</taxon>
        <taxon>Spiralia</taxon>
        <taxon>Gnathifera</taxon>
        <taxon>Rotifera</taxon>
        <taxon>Eurotatoria</taxon>
        <taxon>Bdelloidea</taxon>
        <taxon>Philodinida</taxon>
        <taxon>Philodinidae</taxon>
        <taxon>Rotaria</taxon>
    </lineage>
</organism>
<dbReference type="InterPro" id="IPR027417">
    <property type="entry name" value="P-loop_NTPase"/>
</dbReference>
<dbReference type="Proteomes" id="UP000681967">
    <property type="component" value="Unassembled WGS sequence"/>
</dbReference>
<dbReference type="EMBL" id="CAJOBH010001033">
    <property type="protein sequence ID" value="CAF3832095.1"/>
    <property type="molecule type" value="Genomic_DNA"/>
</dbReference>
<dbReference type="Pfam" id="PF01926">
    <property type="entry name" value="MMR_HSR1"/>
    <property type="match status" value="1"/>
</dbReference>
<feature type="domain" description="G" evidence="1">
    <location>
        <begin position="96"/>
        <end position="146"/>
    </location>
</feature>
<gene>
    <name evidence="3" type="ORF">BYL167_LOCUS4764</name>
    <name evidence="2" type="ORF">CJN711_LOCUS374</name>
    <name evidence="4" type="ORF">GIL414_LOCUS35606</name>
</gene>
<dbReference type="Proteomes" id="UP000681720">
    <property type="component" value="Unassembled WGS sequence"/>
</dbReference>